<evidence type="ECO:0000256" key="6">
    <source>
        <dbReference type="ARBA" id="ARBA00022786"/>
    </source>
</evidence>
<dbReference type="SMART" id="SM00184">
    <property type="entry name" value="RING"/>
    <property type="match status" value="1"/>
</dbReference>
<feature type="compositionally biased region" description="Basic and acidic residues" evidence="9">
    <location>
        <begin position="1"/>
        <end position="21"/>
    </location>
</feature>
<dbReference type="Pfam" id="PF13639">
    <property type="entry name" value="zf-RING_2"/>
    <property type="match status" value="1"/>
</dbReference>
<comment type="catalytic activity">
    <reaction evidence="1">
        <text>S-ubiquitinyl-[E2 ubiquitin-conjugating enzyme]-L-cysteine + [acceptor protein]-L-lysine = [E2 ubiquitin-conjugating enzyme]-L-cysteine + N(6)-ubiquitinyl-[acceptor protein]-L-lysine.</text>
        <dbReference type="EC" id="2.3.2.27"/>
    </reaction>
</comment>
<reference evidence="11" key="1">
    <citation type="submission" date="2020-02" db="EMBL/GenBank/DDBJ databases">
        <authorList>
            <person name="Scholz U."/>
            <person name="Mascher M."/>
            <person name="Fiebig A."/>
        </authorList>
    </citation>
    <scope>NUCLEOTIDE SEQUENCE</scope>
</reference>
<dbReference type="AlphaFoldDB" id="A0A7I8LCU7"/>
<dbReference type="GO" id="GO:0008270">
    <property type="term" value="F:zinc ion binding"/>
    <property type="evidence" value="ECO:0007669"/>
    <property type="project" value="UniProtKB-KW"/>
</dbReference>
<evidence type="ECO:0000256" key="3">
    <source>
        <dbReference type="ARBA" id="ARBA00022679"/>
    </source>
</evidence>
<sequence>MVSESSGRRGESSILRDDEGLRIGGPGSDSNSCEEEEIADVSPNSDGGAVVTDDVSLPLCWDCLPVDEDRRDPNEEFEWEEIDGRVVERDNSNADLEFDAEEQDESVQNIEWEVLLAMNTLERNASVEHEDQDGFVYTSEYEVLFGQFAENSNIKGTPPAAKSVIEQLPSIVLTQVDITKNNTLCAVCKEEMSLDEEAKELPCSHHYHEECILHWLRIRNTCPVCRHELPTDDPDYEKQRARRTLNGGVLTQ</sequence>
<dbReference type="GO" id="GO:0005737">
    <property type="term" value="C:cytoplasm"/>
    <property type="evidence" value="ECO:0007669"/>
    <property type="project" value="TreeGrafter"/>
</dbReference>
<keyword evidence="6" id="KW-0833">Ubl conjugation pathway</keyword>
<dbReference type="FunFam" id="3.30.40.10:FF:000022">
    <property type="entry name" value="E3 ubiquitin-protein ligase RING1-like"/>
    <property type="match status" value="1"/>
</dbReference>
<evidence type="ECO:0000256" key="1">
    <source>
        <dbReference type="ARBA" id="ARBA00000900"/>
    </source>
</evidence>
<dbReference type="SUPFAM" id="SSF57850">
    <property type="entry name" value="RING/U-box"/>
    <property type="match status" value="1"/>
</dbReference>
<dbReference type="EMBL" id="LR746276">
    <property type="protein sequence ID" value="CAA7407134.1"/>
    <property type="molecule type" value="Genomic_DNA"/>
</dbReference>
<evidence type="ECO:0000256" key="7">
    <source>
        <dbReference type="ARBA" id="ARBA00022833"/>
    </source>
</evidence>
<proteinExistence type="predicted"/>
<evidence type="ECO:0000259" key="10">
    <source>
        <dbReference type="PROSITE" id="PS50089"/>
    </source>
</evidence>
<evidence type="ECO:0000256" key="2">
    <source>
        <dbReference type="ARBA" id="ARBA00012483"/>
    </source>
</evidence>
<evidence type="ECO:0000256" key="4">
    <source>
        <dbReference type="ARBA" id="ARBA00022723"/>
    </source>
</evidence>
<organism evidence="11 12">
    <name type="scientific">Spirodela intermedia</name>
    <name type="common">Intermediate duckweed</name>
    <dbReference type="NCBI Taxonomy" id="51605"/>
    <lineage>
        <taxon>Eukaryota</taxon>
        <taxon>Viridiplantae</taxon>
        <taxon>Streptophyta</taxon>
        <taxon>Embryophyta</taxon>
        <taxon>Tracheophyta</taxon>
        <taxon>Spermatophyta</taxon>
        <taxon>Magnoliopsida</taxon>
        <taxon>Liliopsida</taxon>
        <taxon>Araceae</taxon>
        <taxon>Lemnoideae</taxon>
        <taxon>Spirodela</taxon>
    </lineage>
</organism>
<keyword evidence="4" id="KW-0479">Metal-binding</keyword>
<gene>
    <name evidence="11" type="ORF">SI8410_13017812</name>
</gene>
<feature type="region of interest" description="Disordered" evidence="9">
    <location>
        <begin position="1"/>
        <end position="50"/>
    </location>
</feature>
<keyword evidence="3" id="KW-0808">Transferase</keyword>
<keyword evidence="12" id="KW-1185">Reference proteome</keyword>
<dbReference type="PROSITE" id="PS50089">
    <property type="entry name" value="ZF_RING_2"/>
    <property type="match status" value="1"/>
</dbReference>
<feature type="domain" description="RING-type" evidence="10">
    <location>
        <begin position="185"/>
        <end position="226"/>
    </location>
</feature>
<dbReference type="OrthoDB" id="8062037at2759"/>
<keyword evidence="5 8" id="KW-0863">Zinc-finger</keyword>
<dbReference type="PANTHER" id="PTHR15710:SF108">
    <property type="entry name" value="OS03G0286100 PROTEIN"/>
    <property type="match status" value="1"/>
</dbReference>
<dbReference type="GO" id="GO:0016567">
    <property type="term" value="P:protein ubiquitination"/>
    <property type="evidence" value="ECO:0007669"/>
    <property type="project" value="TreeGrafter"/>
</dbReference>
<evidence type="ECO:0000256" key="9">
    <source>
        <dbReference type="SAM" id="MobiDB-lite"/>
    </source>
</evidence>
<dbReference type="Proteomes" id="UP000663760">
    <property type="component" value="Chromosome 13"/>
</dbReference>
<evidence type="ECO:0000313" key="11">
    <source>
        <dbReference type="EMBL" id="CAA7407134.1"/>
    </source>
</evidence>
<evidence type="ECO:0000313" key="12">
    <source>
        <dbReference type="Proteomes" id="UP000663760"/>
    </source>
</evidence>
<dbReference type="Gene3D" id="3.30.40.10">
    <property type="entry name" value="Zinc/RING finger domain, C3HC4 (zinc finger)"/>
    <property type="match status" value="1"/>
</dbReference>
<dbReference type="EC" id="2.3.2.27" evidence="2"/>
<dbReference type="InterPro" id="IPR001841">
    <property type="entry name" value="Znf_RING"/>
</dbReference>
<evidence type="ECO:0000256" key="5">
    <source>
        <dbReference type="ARBA" id="ARBA00022771"/>
    </source>
</evidence>
<accession>A0A7I8LCU7</accession>
<evidence type="ECO:0000256" key="8">
    <source>
        <dbReference type="PROSITE-ProRule" id="PRU00175"/>
    </source>
</evidence>
<dbReference type="InterPro" id="IPR013083">
    <property type="entry name" value="Znf_RING/FYVE/PHD"/>
</dbReference>
<name>A0A7I8LCU7_SPIIN</name>
<dbReference type="GO" id="GO:0061630">
    <property type="term" value="F:ubiquitin protein ligase activity"/>
    <property type="evidence" value="ECO:0007669"/>
    <property type="project" value="UniProtKB-EC"/>
</dbReference>
<dbReference type="PANTHER" id="PTHR15710">
    <property type="entry name" value="E3 UBIQUITIN-PROTEIN LIGASE PRAJA"/>
    <property type="match status" value="1"/>
</dbReference>
<protein>
    <recommendedName>
        <fullName evidence="2">RING-type E3 ubiquitin transferase</fullName>
        <ecNumber evidence="2">2.3.2.27</ecNumber>
    </recommendedName>
</protein>
<keyword evidence="7" id="KW-0862">Zinc</keyword>